<dbReference type="EMBL" id="CP003653">
    <property type="protein sequence ID" value="AFZ36961.1"/>
    <property type="molecule type" value="Genomic_DNA"/>
</dbReference>
<name>K9XXY1_STAC7</name>
<dbReference type="Proteomes" id="UP000010473">
    <property type="component" value="Chromosome"/>
</dbReference>
<protein>
    <recommendedName>
        <fullName evidence="2">DUF3616 domain-containing protein</fullName>
    </recommendedName>
</protein>
<evidence type="ECO:0000313" key="3">
    <source>
        <dbReference type="EMBL" id="AFZ36961.1"/>
    </source>
</evidence>
<dbReference type="AlphaFoldDB" id="K9XXY1"/>
<evidence type="ECO:0000313" key="4">
    <source>
        <dbReference type="Proteomes" id="UP000010473"/>
    </source>
</evidence>
<proteinExistence type="predicted"/>
<organism evidence="3 4">
    <name type="scientific">Stanieria cyanosphaera (strain ATCC 29371 / PCC 7437)</name>
    <dbReference type="NCBI Taxonomy" id="111780"/>
    <lineage>
        <taxon>Bacteria</taxon>
        <taxon>Bacillati</taxon>
        <taxon>Cyanobacteriota</taxon>
        <taxon>Cyanophyceae</taxon>
        <taxon>Pleurocapsales</taxon>
        <taxon>Dermocarpellaceae</taxon>
        <taxon>Stanieria</taxon>
    </lineage>
</organism>
<keyword evidence="4" id="KW-1185">Reference proteome</keyword>
<dbReference type="HOGENOM" id="CLU_806335_0_0_3"/>
<dbReference type="RefSeq" id="WP_015194623.1">
    <property type="nucleotide sequence ID" value="NC_019748.1"/>
</dbReference>
<dbReference type="InterPro" id="IPR022060">
    <property type="entry name" value="DUF3616"/>
</dbReference>
<dbReference type="eggNOG" id="ENOG5033XPQ">
    <property type="taxonomic scope" value="Bacteria"/>
</dbReference>
<dbReference type="STRING" id="111780.Sta7437_3460"/>
<feature type="domain" description="DUF3616" evidence="2">
    <location>
        <begin position="94"/>
        <end position="297"/>
    </location>
</feature>
<dbReference type="Pfam" id="PF12275">
    <property type="entry name" value="DUF3616"/>
    <property type="match status" value="1"/>
</dbReference>
<evidence type="ECO:0000259" key="2">
    <source>
        <dbReference type="Pfam" id="PF12275"/>
    </source>
</evidence>
<feature type="coiled-coil region" evidence="1">
    <location>
        <begin position="166"/>
        <end position="193"/>
    </location>
</feature>
<accession>K9XXY1</accession>
<reference evidence="4" key="1">
    <citation type="journal article" date="2013" name="Proc. Natl. Acad. Sci. U.S.A.">
        <title>Improving the coverage of the cyanobacterial phylum using diversity-driven genome sequencing.</title>
        <authorList>
            <person name="Shih P.M."/>
            <person name="Wu D."/>
            <person name="Latifi A."/>
            <person name="Axen S.D."/>
            <person name="Fewer D.P."/>
            <person name="Talla E."/>
            <person name="Calteau A."/>
            <person name="Cai F."/>
            <person name="Tandeau de Marsac N."/>
            <person name="Rippka R."/>
            <person name="Herdman M."/>
            <person name="Sivonen K."/>
            <person name="Coursin T."/>
            <person name="Laurent T."/>
            <person name="Goodwin L."/>
            <person name="Nolan M."/>
            <person name="Davenport K.W."/>
            <person name="Han C.S."/>
            <person name="Rubin E.M."/>
            <person name="Eisen J.A."/>
            <person name="Woyke T."/>
            <person name="Gugger M."/>
            <person name="Kerfeld C.A."/>
        </authorList>
    </citation>
    <scope>NUCLEOTIDE SEQUENCE [LARGE SCALE GENOMIC DNA]</scope>
    <source>
        <strain evidence="4">ATCC 29371 / PCC 7437</strain>
    </source>
</reference>
<sequence>MKKILGSLILFCFSLIFGLSSNFFNPTLAEELGTYPLCEPSALIEINCPNQDGNCLLVGDNEIDDSVFVYPINAEKFNSESQQILAFDHFKIKDLEAIAFLDNHQLILFGSHSRNTKCSVKKSRKRFVVAEIVGDRLKRIKQVEANFPINSHQLFTEATINQNQIIQAVSQAIDRAEQAADLAEGNFEQCQQINSFNFEGAVTVPNTNNVWLGLRSPLVNYQGKNWTILLHLTNLNQFQFDSVALLDLQGRGIRDLTFKNNFIWGIAGGPEDDLDNFFLWQFPVKSLQANAMIEPKTIQSLPSFAEGLAIVNDQAYLVIDGDLGDSNSQCQISGKYQIINLKKN</sequence>
<keyword evidence="1" id="KW-0175">Coiled coil</keyword>
<dbReference type="KEGG" id="scs:Sta7437_3460"/>
<evidence type="ECO:0000256" key="1">
    <source>
        <dbReference type="SAM" id="Coils"/>
    </source>
</evidence>
<gene>
    <name evidence="3" type="ordered locus">Sta7437_3460</name>
</gene>